<dbReference type="RefSeq" id="XP_002506099.1">
    <property type="nucleotide sequence ID" value="XM_002506053.1"/>
</dbReference>
<dbReference type="EMBL" id="CP001332">
    <property type="protein sequence ID" value="ACO67357.1"/>
    <property type="molecule type" value="Genomic_DNA"/>
</dbReference>
<feature type="transmembrane region" description="Helical" evidence="2">
    <location>
        <begin position="162"/>
        <end position="185"/>
    </location>
</feature>
<keyword evidence="4" id="KW-1185">Reference proteome</keyword>
<accession>C1EGN4</accession>
<evidence type="ECO:0000313" key="3">
    <source>
        <dbReference type="EMBL" id="ACO67357.1"/>
    </source>
</evidence>
<dbReference type="AlphaFoldDB" id="C1EGN4"/>
<keyword evidence="2" id="KW-0472">Membrane</keyword>
<dbReference type="InParanoid" id="C1EGN4"/>
<keyword evidence="2" id="KW-1133">Transmembrane helix</keyword>
<keyword evidence="2" id="KW-0812">Transmembrane</keyword>
<sequence length="191" mass="20721">MSGMSAIVMTKGVIRAPSATRRSGTASRRGGHGRTLSSSRTTASRDDDDAATGFVNIKGDEGVDEARTEVPQSIKDQYRLIEDPTWLERELLRQDDGYPTSRAAVLRQTFMTGDAKGFGYAVSSIQLTLAMFACAYVAFAAARVPGAEEGDLIYVVGGTWKWFALLGATSFYLECVKFVESVVGVEGRRKM</sequence>
<name>C1EGN4_MICCC</name>
<feature type="compositionally biased region" description="Low complexity" evidence="1">
    <location>
        <begin position="15"/>
        <end position="42"/>
    </location>
</feature>
<reference evidence="3 4" key="1">
    <citation type="journal article" date="2009" name="Science">
        <title>Green evolution and dynamic adaptations revealed by genomes of the marine picoeukaryotes Micromonas.</title>
        <authorList>
            <person name="Worden A.Z."/>
            <person name="Lee J.H."/>
            <person name="Mock T."/>
            <person name="Rouze P."/>
            <person name="Simmons M.P."/>
            <person name="Aerts A.L."/>
            <person name="Allen A.E."/>
            <person name="Cuvelier M.L."/>
            <person name="Derelle E."/>
            <person name="Everett M.V."/>
            <person name="Foulon E."/>
            <person name="Grimwood J."/>
            <person name="Gundlach H."/>
            <person name="Henrissat B."/>
            <person name="Napoli C."/>
            <person name="McDonald S.M."/>
            <person name="Parker M.S."/>
            <person name="Rombauts S."/>
            <person name="Salamov A."/>
            <person name="Von Dassow P."/>
            <person name="Badger J.H."/>
            <person name="Coutinho P.M."/>
            <person name="Demir E."/>
            <person name="Dubchak I."/>
            <person name="Gentemann C."/>
            <person name="Eikrem W."/>
            <person name="Gready J.E."/>
            <person name="John U."/>
            <person name="Lanier W."/>
            <person name="Lindquist E.A."/>
            <person name="Lucas S."/>
            <person name="Mayer K.F."/>
            <person name="Moreau H."/>
            <person name="Not F."/>
            <person name="Otillar R."/>
            <person name="Panaud O."/>
            <person name="Pangilinan J."/>
            <person name="Paulsen I."/>
            <person name="Piegu B."/>
            <person name="Poliakov A."/>
            <person name="Robbens S."/>
            <person name="Schmutz J."/>
            <person name="Toulza E."/>
            <person name="Wyss T."/>
            <person name="Zelensky A."/>
            <person name="Zhou K."/>
            <person name="Armbrust E.V."/>
            <person name="Bhattacharya D."/>
            <person name="Goodenough U.W."/>
            <person name="Van de Peer Y."/>
            <person name="Grigoriev I.V."/>
        </authorList>
    </citation>
    <scope>NUCLEOTIDE SEQUENCE [LARGE SCALE GENOMIC DNA]</scope>
    <source>
        <strain evidence="4">RCC299 / NOUM17</strain>
    </source>
</reference>
<dbReference type="Proteomes" id="UP000002009">
    <property type="component" value="Chromosome 14"/>
</dbReference>
<evidence type="ECO:0000313" key="4">
    <source>
        <dbReference type="Proteomes" id="UP000002009"/>
    </source>
</evidence>
<dbReference type="KEGG" id="mis:MICPUN_63935"/>
<feature type="transmembrane region" description="Helical" evidence="2">
    <location>
        <begin position="117"/>
        <end position="142"/>
    </location>
</feature>
<dbReference type="OMA" id="ACAYVAF"/>
<protein>
    <submittedName>
        <fullName evidence="3">Uncharacterized protein</fullName>
    </submittedName>
</protein>
<feature type="region of interest" description="Disordered" evidence="1">
    <location>
        <begin position="1"/>
        <end position="53"/>
    </location>
</feature>
<proteinExistence type="predicted"/>
<gene>
    <name evidence="3" type="ORF">MICPUN_63935</name>
</gene>
<evidence type="ECO:0000256" key="2">
    <source>
        <dbReference type="SAM" id="Phobius"/>
    </source>
</evidence>
<dbReference type="GeneID" id="8248830"/>
<organism evidence="3 4">
    <name type="scientific">Micromonas commoda (strain RCC299 / NOUM17 / CCMP2709)</name>
    <name type="common">Picoplanktonic green alga</name>
    <dbReference type="NCBI Taxonomy" id="296587"/>
    <lineage>
        <taxon>Eukaryota</taxon>
        <taxon>Viridiplantae</taxon>
        <taxon>Chlorophyta</taxon>
        <taxon>Mamiellophyceae</taxon>
        <taxon>Mamiellales</taxon>
        <taxon>Mamiellaceae</taxon>
        <taxon>Micromonas</taxon>
    </lineage>
</organism>
<evidence type="ECO:0000256" key="1">
    <source>
        <dbReference type="SAM" id="MobiDB-lite"/>
    </source>
</evidence>